<dbReference type="EMBL" id="CAEY01000440">
    <property type="status" value="NOT_ANNOTATED_CDS"/>
    <property type="molecule type" value="Genomic_DNA"/>
</dbReference>
<dbReference type="InterPro" id="IPR027417">
    <property type="entry name" value="P-loop_NTPase"/>
</dbReference>
<dbReference type="AlphaFoldDB" id="T1JQS2"/>
<accession>T1JQS2</accession>
<dbReference type="Proteomes" id="UP000015104">
    <property type="component" value="Unassembled WGS sequence"/>
</dbReference>
<protein>
    <recommendedName>
        <fullName evidence="5">GB1/RHD3-type G domain-containing protein</fullName>
    </recommendedName>
</protein>
<keyword evidence="2" id="KW-0866">Nonsense-mediated mRNA decay</keyword>
<evidence type="ECO:0000256" key="2">
    <source>
        <dbReference type="ARBA" id="ARBA00023161"/>
    </source>
</evidence>
<evidence type="ECO:0000313" key="4">
    <source>
        <dbReference type="Proteomes" id="UP000015104"/>
    </source>
</evidence>
<sequence>MTDMIDGTPIIMKIIDTDTWSFLEHPAADFLFGDAQSSGSGGFTVVSAVGMQSVGKSSLLNRIARANVFKTHKDPNNLDNLLRHITRGVDLHVTQERFLLLDSQVSINECLLFRRIY</sequence>
<dbReference type="HOGENOM" id="CLU_2087899_0_0_1"/>
<dbReference type="EnsemblMetazoa" id="tetur01g04270.1">
    <property type="protein sequence ID" value="tetur01g04270.1"/>
    <property type="gene ID" value="tetur01g04270"/>
</dbReference>
<dbReference type="PANTHER" id="PTHR14270:SF0">
    <property type="entry name" value="NONSENSE-MEDIATED MRNA DECAY FACTOR SMG9"/>
    <property type="match status" value="1"/>
</dbReference>
<dbReference type="SUPFAM" id="SSF52540">
    <property type="entry name" value="P-loop containing nucleoside triphosphate hydrolases"/>
    <property type="match status" value="1"/>
</dbReference>
<reference evidence="4" key="1">
    <citation type="submission" date="2011-08" db="EMBL/GenBank/DDBJ databases">
        <authorList>
            <person name="Rombauts S."/>
        </authorList>
    </citation>
    <scope>NUCLEOTIDE SEQUENCE</scope>
    <source>
        <strain evidence="4">London</strain>
    </source>
</reference>
<comment type="similarity">
    <text evidence="1">Belongs to the SMG9 family.</text>
</comment>
<proteinExistence type="inferred from homology"/>
<reference evidence="3" key="2">
    <citation type="submission" date="2015-06" db="UniProtKB">
        <authorList>
            <consortium name="EnsemblMetazoa"/>
        </authorList>
    </citation>
    <scope>IDENTIFICATION</scope>
</reference>
<dbReference type="Gene3D" id="3.40.50.300">
    <property type="entry name" value="P-loop containing nucleotide triphosphate hydrolases"/>
    <property type="match status" value="1"/>
</dbReference>
<name>T1JQS2_TETUR</name>
<dbReference type="InterPro" id="IPR039177">
    <property type="entry name" value="SMG9"/>
</dbReference>
<keyword evidence="4" id="KW-1185">Reference proteome</keyword>
<evidence type="ECO:0008006" key="5">
    <source>
        <dbReference type="Google" id="ProtNLM"/>
    </source>
</evidence>
<organism evidence="3 4">
    <name type="scientific">Tetranychus urticae</name>
    <name type="common">Two-spotted spider mite</name>
    <dbReference type="NCBI Taxonomy" id="32264"/>
    <lineage>
        <taxon>Eukaryota</taxon>
        <taxon>Metazoa</taxon>
        <taxon>Ecdysozoa</taxon>
        <taxon>Arthropoda</taxon>
        <taxon>Chelicerata</taxon>
        <taxon>Arachnida</taxon>
        <taxon>Acari</taxon>
        <taxon>Acariformes</taxon>
        <taxon>Trombidiformes</taxon>
        <taxon>Prostigmata</taxon>
        <taxon>Eleutherengona</taxon>
        <taxon>Raphignathae</taxon>
        <taxon>Tetranychoidea</taxon>
        <taxon>Tetranychidae</taxon>
        <taxon>Tetranychus</taxon>
    </lineage>
</organism>
<dbReference type="STRING" id="32264.T1JQS2"/>
<dbReference type="PANTHER" id="PTHR14270">
    <property type="entry name" value="NONSENSE-MEDIATED MRNA DECAY FACTOR SMG9"/>
    <property type="match status" value="1"/>
</dbReference>
<dbReference type="GO" id="GO:0000184">
    <property type="term" value="P:nuclear-transcribed mRNA catabolic process, nonsense-mediated decay"/>
    <property type="evidence" value="ECO:0007669"/>
    <property type="project" value="UniProtKB-KW"/>
</dbReference>
<evidence type="ECO:0000256" key="1">
    <source>
        <dbReference type="ARBA" id="ARBA00007712"/>
    </source>
</evidence>
<evidence type="ECO:0000313" key="3">
    <source>
        <dbReference type="EnsemblMetazoa" id="tetur01g04270.1"/>
    </source>
</evidence>